<keyword evidence="1" id="KW-0812">Transmembrane</keyword>
<dbReference type="EMBL" id="LT629710">
    <property type="protein sequence ID" value="SDO75072.1"/>
    <property type="molecule type" value="Genomic_DNA"/>
</dbReference>
<evidence type="ECO:0000313" key="4">
    <source>
        <dbReference type="Proteomes" id="UP000198741"/>
    </source>
</evidence>
<sequence>MLPGVEGPSWVGAGRTTSRRGRVQWSLGVFAAALLIIAVLYRELWADPTHTTLGSVDHTNDPMQMMWFLAWVPLALRHGHDPFVTDALFYPGGVSLAWNTEVPTLGLLAAPLTLVAGPALTFAVLMTLGPPLTTLTAFWWLRRHVRRPWPAAAGALLIGFGPYMSGHMLGHLNLVFAPLLPLILMLAEDLLWRRPRPPVRSGCRLGLLTAAQLGISEELVLILLVGVVLAVVAAAAVRRALVGSAIRRSLAGTAVAVAVAVVLASPLLIAQLVRSSEVVVDTSRFRATPGDFVHGSARQVFGSSVPSALGGAEHGVYLGWPMVGVLVVGLALTWRDPAVRVAGATGLGLVGLCVFPVFAGVPALESVMPARFSFALFFVVAALIARWLDRLAASWPTARASRRGRWLVAGSIAVVGVSILSLSPASVTSYPLPAGVPFFGSAWQRNRLPAGSAVLLLPAGDARGMYYQHQAGFSFVQPGGYALRPPERDAAARSGDLLVRLADEARAARVTDRLELIAGRDALCALRLRAIVVVRSDSEAARLADLATDLTGRPADHDGDGALVWLVRCA</sequence>
<name>A0A1H0M3L6_9ACTN</name>
<dbReference type="RefSeq" id="WP_090475756.1">
    <property type="nucleotide sequence ID" value="NZ_LT629710.1"/>
</dbReference>
<feature type="transmembrane region" description="Helical" evidence="1">
    <location>
        <begin position="341"/>
        <end position="361"/>
    </location>
</feature>
<dbReference type="Pfam" id="PF19830">
    <property type="entry name" value="DUF6311"/>
    <property type="match status" value="1"/>
</dbReference>
<dbReference type="STRING" id="1090615.SAMN04515671_1914"/>
<evidence type="ECO:0000259" key="2">
    <source>
        <dbReference type="Pfam" id="PF19830"/>
    </source>
</evidence>
<proteinExistence type="predicted"/>
<accession>A0A1H0M3L6</accession>
<keyword evidence="1" id="KW-1133">Transmembrane helix</keyword>
<protein>
    <recommendedName>
        <fullName evidence="2">DUF6311 domain-containing protein</fullName>
    </recommendedName>
</protein>
<feature type="transmembrane region" description="Helical" evidence="1">
    <location>
        <begin position="315"/>
        <end position="334"/>
    </location>
</feature>
<feature type="transmembrane region" description="Helical" evidence="1">
    <location>
        <begin position="249"/>
        <end position="273"/>
    </location>
</feature>
<feature type="domain" description="DUF6311" evidence="2">
    <location>
        <begin position="36"/>
        <end position="420"/>
    </location>
</feature>
<dbReference type="InterPro" id="IPR046278">
    <property type="entry name" value="DUF6311"/>
</dbReference>
<gene>
    <name evidence="3" type="ORF">SAMN04515671_1914</name>
</gene>
<evidence type="ECO:0000313" key="3">
    <source>
        <dbReference type="EMBL" id="SDO75072.1"/>
    </source>
</evidence>
<dbReference type="Proteomes" id="UP000198741">
    <property type="component" value="Chromosome I"/>
</dbReference>
<reference evidence="3 4" key="1">
    <citation type="submission" date="2016-10" db="EMBL/GenBank/DDBJ databases">
        <authorList>
            <person name="de Groot N.N."/>
        </authorList>
    </citation>
    <scope>NUCLEOTIDE SEQUENCE [LARGE SCALE GENOMIC DNA]</scope>
    <source>
        <strain evidence="4">P4-7,KCTC 19426,CECT 7604</strain>
    </source>
</reference>
<dbReference type="OrthoDB" id="2369748at2"/>
<feature type="transmembrane region" description="Helical" evidence="1">
    <location>
        <begin position="406"/>
        <end position="427"/>
    </location>
</feature>
<feature type="transmembrane region" description="Helical" evidence="1">
    <location>
        <begin position="367"/>
        <end position="385"/>
    </location>
</feature>
<evidence type="ECO:0000256" key="1">
    <source>
        <dbReference type="SAM" id="Phobius"/>
    </source>
</evidence>
<feature type="transmembrane region" description="Helical" evidence="1">
    <location>
        <begin position="23"/>
        <end position="41"/>
    </location>
</feature>
<keyword evidence="1" id="KW-0472">Membrane</keyword>
<keyword evidence="4" id="KW-1185">Reference proteome</keyword>
<feature type="transmembrane region" description="Helical" evidence="1">
    <location>
        <begin position="148"/>
        <end position="165"/>
    </location>
</feature>
<organism evidence="3 4">
    <name type="scientific">Nakamurella panacisegetis</name>
    <dbReference type="NCBI Taxonomy" id="1090615"/>
    <lineage>
        <taxon>Bacteria</taxon>
        <taxon>Bacillati</taxon>
        <taxon>Actinomycetota</taxon>
        <taxon>Actinomycetes</taxon>
        <taxon>Nakamurellales</taxon>
        <taxon>Nakamurellaceae</taxon>
        <taxon>Nakamurella</taxon>
    </lineage>
</organism>
<dbReference type="AlphaFoldDB" id="A0A1H0M3L6"/>
<feature type="transmembrane region" description="Helical" evidence="1">
    <location>
        <begin position="219"/>
        <end position="237"/>
    </location>
</feature>